<evidence type="ECO:0000313" key="2">
    <source>
        <dbReference type="EMBL" id="NVO29255.1"/>
    </source>
</evidence>
<keyword evidence="3" id="KW-1185">Reference proteome</keyword>
<dbReference type="RefSeq" id="WP_176855939.1">
    <property type="nucleotide sequence ID" value="NZ_JABCJD010000012.1"/>
</dbReference>
<evidence type="ECO:0000313" key="3">
    <source>
        <dbReference type="Proteomes" id="UP000523601"/>
    </source>
</evidence>
<keyword evidence="1" id="KW-0808">Transferase</keyword>
<name>A0A850QDY2_9RHOB</name>
<sequence length="211" mass="24015">MLVFLKHNLVFFAVPKTGTTSYQAALKGKADIIMRGAPAAKHMNVRKYERAFAPFLDKTFNLRPERMAVLREPLDQMRSWYKYRSRLRVNDKNSTANMTFEEFLLQSLDPKPTPAASVGNQLHFVMGKDGTNAVQHLFAIEHAELLNEFLANIFGEMPKIPRKNVSPKAPTPLSDELAQRFRQERAEEYALYDALIKSGGYLHTELPGDES</sequence>
<dbReference type="Gene3D" id="3.40.50.300">
    <property type="entry name" value="P-loop containing nucleotide triphosphate hydrolases"/>
    <property type="match status" value="1"/>
</dbReference>
<organism evidence="1 4">
    <name type="scientific">Donghicola mangrovi</name>
    <dbReference type="NCBI Taxonomy" id="2729614"/>
    <lineage>
        <taxon>Bacteria</taxon>
        <taxon>Pseudomonadati</taxon>
        <taxon>Pseudomonadota</taxon>
        <taxon>Alphaproteobacteria</taxon>
        <taxon>Rhodobacterales</taxon>
        <taxon>Roseobacteraceae</taxon>
        <taxon>Donghicola</taxon>
    </lineage>
</organism>
<reference evidence="3 4" key="1">
    <citation type="submission" date="2020-04" db="EMBL/GenBank/DDBJ databases">
        <title>Donghicola sp., a member of the Rhodobacteraceae family isolated from mangrove forest in Thailand.</title>
        <authorList>
            <person name="Charoenyingcharoen P."/>
            <person name="Yukphan P."/>
        </authorList>
    </citation>
    <scope>NUCLEOTIDE SEQUENCE [LARGE SCALE GENOMIC DNA]</scope>
    <source>
        <strain evidence="1 4">B5-SW-15</strain>
        <strain evidence="2 3">C2-DW-16</strain>
    </source>
</reference>
<dbReference type="GO" id="GO:0008146">
    <property type="term" value="F:sulfotransferase activity"/>
    <property type="evidence" value="ECO:0007669"/>
    <property type="project" value="InterPro"/>
</dbReference>
<comment type="caution">
    <text evidence="1">The sequence shown here is derived from an EMBL/GenBank/DDBJ whole genome shotgun (WGS) entry which is preliminary data.</text>
</comment>
<dbReference type="EMBL" id="JABCJE010000011">
    <property type="protein sequence ID" value="NVO25120.1"/>
    <property type="molecule type" value="Genomic_DNA"/>
</dbReference>
<dbReference type="InterPro" id="IPR005331">
    <property type="entry name" value="Sulfotransferase"/>
</dbReference>
<dbReference type="Proteomes" id="UP000592216">
    <property type="component" value="Unassembled WGS sequence"/>
</dbReference>
<dbReference type="Proteomes" id="UP000523601">
    <property type="component" value="Unassembled WGS sequence"/>
</dbReference>
<dbReference type="SUPFAM" id="SSF52540">
    <property type="entry name" value="P-loop containing nucleoside triphosphate hydrolases"/>
    <property type="match status" value="1"/>
</dbReference>
<evidence type="ECO:0000313" key="1">
    <source>
        <dbReference type="EMBL" id="NVO25120.1"/>
    </source>
</evidence>
<proteinExistence type="predicted"/>
<evidence type="ECO:0000313" key="4">
    <source>
        <dbReference type="Proteomes" id="UP000592216"/>
    </source>
</evidence>
<dbReference type="EMBL" id="JABCJD010000012">
    <property type="protein sequence ID" value="NVO29255.1"/>
    <property type="molecule type" value="Genomic_DNA"/>
</dbReference>
<protein>
    <submittedName>
        <fullName evidence="1">Sulfotransferase family protein</fullName>
    </submittedName>
</protein>
<accession>A0A850QDY2</accession>
<dbReference type="InterPro" id="IPR027417">
    <property type="entry name" value="P-loop_NTPase"/>
</dbReference>
<gene>
    <name evidence="2" type="ORF">HJ526_17680</name>
    <name evidence="1" type="ORF">HJ536_17315</name>
</gene>
<dbReference type="GO" id="GO:0016020">
    <property type="term" value="C:membrane"/>
    <property type="evidence" value="ECO:0007669"/>
    <property type="project" value="InterPro"/>
</dbReference>
<dbReference type="AlphaFoldDB" id="A0A850QDY2"/>
<dbReference type="Pfam" id="PF03567">
    <property type="entry name" value="Sulfotransfer_2"/>
    <property type="match status" value="1"/>
</dbReference>